<keyword evidence="2" id="KW-1185">Reference proteome</keyword>
<gene>
    <name evidence="1" type="ORF">pdam_00007477</name>
</gene>
<dbReference type="EMBL" id="RCHS01003618">
    <property type="protein sequence ID" value="RMX40529.1"/>
    <property type="molecule type" value="Genomic_DNA"/>
</dbReference>
<dbReference type="Proteomes" id="UP000275408">
    <property type="component" value="Unassembled WGS sequence"/>
</dbReference>
<organism evidence="1 2">
    <name type="scientific">Pocillopora damicornis</name>
    <name type="common">Cauliflower coral</name>
    <name type="synonym">Millepora damicornis</name>
    <dbReference type="NCBI Taxonomy" id="46731"/>
    <lineage>
        <taxon>Eukaryota</taxon>
        <taxon>Metazoa</taxon>
        <taxon>Cnidaria</taxon>
        <taxon>Anthozoa</taxon>
        <taxon>Hexacorallia</taxon>
        <taxon>Scleractinia</taxon>
        <taxon>Astrocoeniina</taxon>
        <taxon>Pocilloporidae</taxon>
        <taxon>Pocillopora</taxon>
    </lineage>
</organism>
<accession>A0A3M6TGU2</accession>
<sequence length="17" mass="1916">MMISTTFGRPGINYSLK</sequence>
<evidence type="ECO:0000313" key="1">
    <source>
        <dbReference type="EMBL" id="RMX40529.1"/>
    </source>
</evidence>
<evidence type="ECO:0000313" key="2">
    <source>
        <dbReference type="Proteomes" id="UP000275408"/>
    </source>
</evidence>
<dbReference type="AlphaFoldDB" id="A0A3M6TGU2"/>
<proteinExistence type="predicted"/>
<protein>
    <submittedName>
        <fullName evidence="1">Uncharacterized protein</fullName>
    </submittedName>
</protein>
<name>A0A3M6TGU2_POCDA</name>
<comment type="caution">
    <text evidence="1">The sequence shown here is derived from an EMBL/GenBank/DDBJ whole genome shotgun (WGS) entry which is preliminary data.</text>
</comment>
<reference evidence="1 2" key="1">
    <citation type="journal article" date="2018" name="Sci. Rep.">
        <title>Comparative analysis of the Pocillopora damicornis genome highlights role of immune system in coral evolution.</title>
        <authorList>
            <person name="Cunning R."/>
            <person name="Bay R.A."/>
            <person name="Gillette P."/>
            <person name="Baker A.C."/>
            <person name="Traylor-Knowles N."/>
        </authorList>
    </citation>
    <scope>NUCLEOTIDE SEQUENCE [LARGE SCALE GENOMIC DNA]</scope>
    <source>
        <strain evidence="1">RSMAS</strain>
        <tissue evidence="1">Whole animal</tissue>
    </source>
</reference>